<accession>A0AAV4RP78</accession>
<dbReference type="AlphaFoldDB" id="A0AAV4RP78"/>
<proteinExistence type="predicted"/>
<keyword evidence="3" id="KW-1185">Reference proteome</keyword>
<feature type="region of interest" description="Disordered" evidence="1">
    <location>
        <begin position="1"/>
        <end position="40"/>
    </location>
</feature>
<dbReference type="Proteomes" id="UP001054945">
    <property type="component" value="Unassembled WGS sequence"/>
</dbReference>
<evidence type="ECO:0000313" key="3">
    <source>
        <dbReference type="Proteomes" id="UP001054945"/>
    </source>
</evidence>
<evidence type="ECO:0000256" key="1">
    <source>
        <dbReference type="SAM" id="MobiDB-lite"/>
    </source>
</evidence>
<dbReference type="EMBL" id="BPLR01008057">
    <property type="protein sequence ID" value="GIY21798.1"/>
    <property type="molecule type" value="Genomic_DNA"/>
</dbReference>
<sequence length="75" mass="8037">MDSDGGGSFIAKGDYPGGENGMEQHVGDPSTHGETCGRPIPPKPIIASLFIFSQKVRYTTNGNAHQDDHKAILIR</sequence>
<organism evidence="2 3">
    <name type="scientific">Caerostris extrusa</name>
    <name type="common">Bark spider</name>
    <name type="synonym">Caerostris bankana</name>
    <dbReference type="NCBI Taxonomy" id="172846"/>
    <lineage>
        <taxon>Eukaryota</taxon>
        <taxon>Metazoa</taxon>
        <taxon>Ecdysozoa</taxon>
        <taxon>Arthropoda</taxon>
        <taxon>Chelicerata</taxon>
        <taxon>Arachnida</taxon>
        <taxon>Araneae</taxon>
        <taxon>Araneomorphae</taxon>
        <taxon>Entelegynae</taxon>
        <taxon>Araneoidea</taxon>
        <taxon>Araneidae</taxon>
        <taxon>Caerostris</taxon>
    </lineage>
</organism>
<comment type="caution">
    <text evidence="2">The sequence shown here is derived from an EMBL/GenBank/DDBJ whole genome shotgun (WGS) entry which is preliminary data.</text>
</comment>
<evidence type="ECO:0000313" key="2">
    <source>
        <dbReference type="EMBL" id="GIY21798.1"/>
    </source>
</evidence>
<gene>
    <name evidence="2" type="ORF">CEXT_84681</name>
</gene>
<protein>
    <submittedName>
        <fullName evidence="2">Uncharacterized protein</fullName>
    </submittedName>
</protein>
<name>A0AAV4RP78_CAEEX</name>
<reference evidence="2 3" key="1">
    <citation type="submission" date="2021-06" db="EMBL/GenBank/DDBJ databases">
        <title>Caerostris extrusa draft genome.</title>
        <authorList>
            <person name="Kono N."/>
            <person name="Arakawa K."/>
        </authorList>
    </citation>
    <scope>NUCLEOTIDE SEQUENCE [LARGE SCALE GENOMIC DNA]</scope>
</reference>